<comment type="caution">
    <text evidence="2">The sequence shown here is derived from an EMBL/GenBank/DDBJ whole genome shotgun (WGS) entry which is preliminary data.</text>
</comment>
<reference evidence="2 3" key="1">
    <citation type="journal article" date="2017" name="Nat. Commun.">
        <title>Genome assembly with in vitro proximity ligation data and whole-genome triplication in lettuce.</title>
        <authorList>
            <person name="Reyes-Chin-Wo S."/>
            <person name="Wang Z."/>
            <person name="Yang X."/>
            <person name="Kozik A."/>
            <person name="Arikit S."/>
            <person name="Song C."/>
            <person name="Xia L."/>
            <person name="Froenicke L."/>
            <person name="Lavelle D.O."/>
            <person name="Truco M.J."/>
            <person name="Xia R."/>
            <person name="Zhu S."/>
            <person name="Xu C."/>
            <person name="Xu H."/>
            <person name="Xu X."/>
            <person name="Cox K."/>
            <person name="Korf I."/>
            <person name="Meyers B.C."/>
            <person name="Michelmore R.W."/>
        </authorList>
    </citation>
    <scope>NUCLEOTIDE SEQUENCE [LARGE SCALE GENOMIC DNA]</scope>
    <source>
        <strain evidence="3">cv. Salinas</strain>
        <tissue evidence="2">Seedlings</tissue>
    </source>
</reference>
<dbReference type="InterPro" id="IPR026960">
    <property type="entry name" value="RVT-Znf"/>
</dbReference>
<sequence>MDSGLFGYFDDICVAQWISTAEFPISRGVHQGNPLSLLFFILAMEELSVAIKTVSNDVIFVGEWCNESIKNLSCILKCFHISSGLKVNFLKSRLFGIGVSSQEIRRIANVLGCMEGSFSFTYLGVPVGANMTLKKIWQPSPDILYVIVQSTKGCYRYPQKIRRKFLWGGVDWAKVTAVKKDGGLGVGILKAHNIALITKWWWWWLRNEGGNLWREVDLTIPHYKARKASNGVWRNIYKAISYIDELNLDFSKLFKLIPGWMTNILFWKDTWCGSSPFQVRFPTLYKLETVKYYNLKERFSASGFTWRWKQDPNDPTSLNELLRLYSFIGSMDVPAQSLIGFHFMLNPDGRYFGNKLRRIIDSKLISFNGVVIPWLKTIPLKVHCFVWHASLSRIPVAMELSKKGIKIPNLACHLCNKTSEMVNHLLVNCEFTKGVYEWVFKWCGIKTQQLSTVCDFINFAALWGNCPKKRSIFFSILCCLWWNVWMERNDRIYKELRTSFTKIADMLSLSYLWCNHRSKEGCGSWTNWCCSPFSHLTIK</sequence>
<dbReference type="PANTHER" id="PTHR33116">
    <property type="entry name" value="REVERSE TRANSCRIPTASE ZINC-BINDING DOMAIN-CONTAINING PROTEIN-RELATED-RELATED"/>
    <property type="match status" value="1"/>
</dbReference>
<dbReference type="AlphaFoldDB" id="A0A9R1UYQ6"/>
<protein>
    <recommendedName>
        <fullName evidence="1">Reverse transcriptase zinc-binding domain-containing protein</fullName>
    </recommendedName>
</protein>
<dbReference type="PANTHER" id="PTHR33116:SF79">
    <property type="entry name" value="REVERSE TRANSCRIPTASE DOMAIN, ZINC FINGER, CCHC-TYPE-RELATED"/>
    <property type="match status" value="1"/>
</dbReference>
<evidence type="ECO:0000313" key="3">
    <source>
        <dbReference type="Proteomes" id="UP000235145"/>
    </source>
</evidence>
<evidence type="ECO:0000313" key="2">
    <source>
        <dbReference type="EMBL" id="KAJ0195228.1"/>
    </source>
</evidence>
<name>A0A9R1UYQ6_LACSA</name>
<organism evidence="2 3">
    <name type="scientific">Lactuca sativa</name>
    <name type="common">Garden lettuce</name>
    <dbReference type="NCBI Taxonomy" id="4236"/>
    <lineage>
        <taxon>Eukaryota</taxon>
        <taxon>Viridiplantae</taxon>
        <taxon>Streptophyta</taxon>
        <taxon>Embryophyta</taxon>
        <taxon>Tracheophyta</taxon>
        <taxon>Spermatophyta</taxon>
        <taxon>Magnoliopsida</taxon>
        <taxon>eudicotyledons</taxon>
        <taxon>Gunneridae</taxon>
        <taxon>Pentapetalae</taxon>
        <taxon>asterids</taxon>
        <taxon>campanulids</taxon>
        <taxon>Asterales</taxon>
        <taxon>Asteraceae</taxon>
        <taxon>Cichorioideae</taxon>
        <taxon>Cichorieae</taxon>
        <taxon>Lactucinae</taxon>
        <taxon>Lactuca</taxon>
    </lineage>
</organism>
<accession>A0A9R1UYQ6</accession>
<dbReference type="Proteomes" id="UP000235145">
    <property type="component" value="Unassembled WGS sequence"/>
</dbReference>
<evidence type="ECO:0000259" key="1">
    <source>
        <dbReference type="Pfam" id="PF13966"/>
    </source>
</evidence>
<gene>
    <name evidence="2" type="ORF">LSAT_V11C700376650</name>
</gene>
<proteinExistence type="predicted"/>
<dbReference type="Pfam" id="PF13966">
    <property type="entry name" value="zf-RVT"/>
    <property type="match status" value="1"/>
</dbReference>
<feature type="domain" description="Reverse transcriptase zinc-binding" evidence="1">
    <location>
        <begin position="372"/>
        <end position="434"/>
    </location>
</feature>
<dbReference type="EMBL" id="NBSK02000007">
    <property type="protein sequence ID" value="KAJ0195228.1"/>
    <property type="molecule type" value="Genomic_DNA"/>
</dbReference>
<keyword evidence="3" id="KW-1185">Reference proteome</keyword>